<dbReference type="Proteomes" id="UP000241769">
    <property type="component" value="Unassembled WGS sequence"/>
</dbReference>
<feature type="region of interest" description="Disordered" evidence="1">
    <location>
        <begin position="252"/>
        <end position="280"/>
    </location>
</feature>
<evidence type="ECO:0000256" key="2">
    <source>
        <dbReference type="SAM" id="SignalP"/>
    </source>
</evidence>
<dbReference type="AlphaFoldDB" id="A0A2P6MY16"/>
<evidence type="ECO:0000313" key="4">
    <source>
        <dbReference type="Proteomes" id="UP000241769"/>
    </source>
</evidence>
<feature type="chain" id="PRO_5015162455" evidence="2">
    <location>
        <begin position="32"/>
        <end position="280"/>
    </location>
</feature>
<comment type="caution">
    <text evidence="3">The sequence shown here is derived from an EMBL/GenBank/DDBJ whole genome shotgun (WGS) entry which is preliminary data.</text>
</comment>
<accession>A0A2P6MY16</accession>
<evidence type="ECO:0000313" key="3">
    <source>
        <dbReference type="EMBL" id="PRP76609.1"/>
    </source>
</evidence>
<gene>
    <name evidence="3" type="ORF">PROFUN_14986</name>
</gene>
<sequence>MDLSMPVGQPSLVPYVFVALCLLQHLLSGSANQDRVIVIVLNGVMSLTEPERPNGRSEYVLVCTERKRSQFEEEGVVQVYIQLVDTQQKSGEFTIRGLQESVPWYIEQDEEATDVLMLRDGRLMSQRTLRCWINTRVKVFGLSPSQSAQDEMEATCARNDKTPEQIQIFIRPTQDHRNQHSHGSNWWSNTLQMFLHQIVGKREEYHASDMLEVDRWNSTYRWIPGFRIRGKRGWEEKKRERRNRQDREIEAATVAGNLRHHSHQRAPIIDIPEGRSPRRK</sequence>
<keyword evidence="4" id="KW-1185">Reference proteome</keyword>
<evidence type="ECO:0000256" key="1">
    <source>
        <dbReference type="SAM" id="MobiDB-lite"/>
    </source>
</evidence>
<dbReference type="EMBL" id="MDYQ01000312">
    <property type="protein sequence ID" value="PRP76609.1"/>
    <property type="molecule type" value="Genomic_DNA"/>
</dbReference>
<proteinExistence type="predicted"/>
<keyword evidence="2" id="KW-0732">Signal</keyword>
<name>A0A2P6MY16_9EUKA</name>
<organism evidence="3 4">
    <name type="scientific">Planoprotostelium fungivorum</name>
    <dbReference type="NCBI Taxonomy" id="1890364"/>
    <lineage>
        <taxon>Eukaryota</taxon>
        <taxon>Amoebozoa</taxon>
        <taxon>Evosea</taxon>
        <taxon>Variosea</taxon>
        <taxon>Cavosteliida</taxon>
        <taxon>Cavosteliaceae</taxon>
        <taxon>Planoprotostelium</taxon>
    </lineage>
</organism>
<dbReference type="InParanoid" id="A0A2P6MY16"/>
<feature type="signal peptide" evidence="2">
    <location>
        <begin position="1"/>
        <end position="31"/>
    </location>
</feature>
<reference evidence="3 4" key="1">
    <citation type="journal article" date="2018" name="Genome Biol. Evol.">
        <title>Multiple Roots of Fruiting Body Formation in Amoebozoa.</title>
        <authorList>
            <person name="Hillmann F."/>
            <person name="Forbes G."/>
            <person name="Novohradska S."/>
            <person name="Ferling I."/>
            <person name="Riege K."/>
            <person name="Groth M."/>
            <person name="Westermann M."/>
            <person name="Marz M."/>
            <person name="Spaller T."/>
            <person name="Winckler T."/>
            <person name="Schaap P."/>
            <person name="Glockner G."/>
        </authorList>
    </citation>
    <scope>NUCLEOTIDE SEQUENCE [LARGE SCALE GENOMIC DNA]</scope>
    <source>
        <strain evidence="3 4">Jena</strain>
    </source>
</reference>
<protein>
    <submittedName>
        <fullName evidence="3">Uncharacterized protein</fullName>
    </submittedName>
</protein>